<organism evidence="2 3">
    <name type="scientific">Amantichitinum ursilacus</name>
    <dbReference type="NCBI Taxonomy" id="857265"/>
    <lineage>
        <taxon>Bacteria</taxon>
        <taxon>Pseudomonadati</taxon>
        <taxon>Pseudomonadota</taxon>
        <taxon>Betaproteobacteria</taxon>
        <taxon>Neisseriales</taxon>
        <taxon>Chitinibacteraceae</taxon>
        <taxon>Amantichitinum</taxon>
    </lineage>
</organism>
<name>A0A0N0XJB6_9NEIS</name>
<comment type="caution">
    <text evidence="2">The sequence shown here is derived from an EMBL/GenBank/DDBJ whole genome shotgun (WGS) entry which is preliminary data.</text>
</comment>
<keyword evidence="3" id="KW-1185">Reference proteome</keyword>
<dbReference type="RefSeq" id="WP_053938315.1">
    <property type="nucleotide sequence ID" value="NZ_LAQT01000010.1"/>
</dbReference>
<feature type="region of interest" description="Disordered" evidence="1">
    <location>
        <begin position="1"/>
        <end position="102"/>
    </location>
</feature>
<protein>
    <submittedName>
        <fullName evidence="2">Uncharacterized protein</fullName>
    </submittedName>
</protein>
<accession>A0A0N0XJB6</accession>
<feature type="compositionally biased region" description="Basic and acidic residues" evidence="1">
    <location>
        <begin position="50"/>
        <end position="68"/>
    </location>
</feature>
<reference evidence="2 3" key="1">
    <citation type="submission" date="2015-07" db="EMBL/GenBank/DDBJ databases">
        <title>Draft genome sequence of the Amantichitinum ursilacus IGB-41, a new chitin-degrading bacterium.</title>
        <authorList>
            <person name="Kirstahler P."/>
            <person name="Guenther M."/>
            <person name="Grumaz C."/>
            <person name="Rupp S."/>
            <person name="Zibek S."/>
            <person name="Sohn K."/>
        </authorList>
    </citation>
    <scope>NUCLEOTIDE SEQUENCE [LARGE SCALE GENOMIC DNA]</scope>
    <source>
        <strain evidence="2 3">IGB-41</strain>
    </source>
</reference>
<gene>
    <name evidence="2" type="ORF">WG78_13325</name>
</gene>
<feature type="compositionally biased region" description="Basic and acidic residues" evidence="1">
    <location>
        <begin position="79"/>
        <end position="94"/>
    </location>
</feature>
<sequence>MVIVTPVPTQTGTLGASAIADSTGGSVRTPYRPQNPRAAYAQSPAPAWNGEERRKGEDRRLKQSRRQEQVTTPLNTRAGQDRRRQGRRADDLPEHVSLSILA</sequence>
<dbReference type="EMBL" id="LAQT01000010">
    <property type="protein sequence ID" value="KPC52043.1"/>
    <property type="molecule type" value="Genomic_DNA"/>
</dbReference>
<evidence type="ECO:0000313" key="3">
    <source>
        <dbReference type="Proteomes" id="UP000037939"/>
    </source>
</evidence>
<evidence type="ECO:0000313" key="2">
    <source>
        <dbReference type="EMBL" id="KPC52043.1"/>
    </source>
</evidence>
<dbReference type="AlphaFoldDB" id="A0A0N0XJB6"/>
<proteinExistence type="predicted"/>
<evidence type="ECO:0000256" key="1">
    <source>
        <dbReference type="SAM" id="MobiDB-lite"/>
    </source>
</evidence>
<dbReference type="Proteomes" id="UP000037939">
    <property type="component" value="Unassembled WGS sequence"/>
</dbReference>